<dbReference type="PATRIC" id="fig|400092.3.peg.1736"/>
<dbReference type="PANTHER" id="PTHR23426">
    <property type="entry name" value="FERREDOXIN/ADRENODOXIN"/>
    <property type="match status" value="1"/>
</dbReference>
<dbReference type="STRING" id="400092.PKOR_07865"/>
<dbReference type="RefSeq" id="WP_046310072.1">
    <property type="nucleotide sequence ID" value="NZ_CBCSCY010000010.1"/>
</dbReference>
<dbReference type="Gene3D" id="3.10.20.30">
    <property type="match status" value="1"/>
</dbReference>
<accession>A0A0E3UW43</accession>
<evidence type="ECO:0000256" key="6">
    <source>
        <dbReference type="ARBA" id="ARBA00034078"/>
    </source>
</evidence>
<evidence type="ECO:0000313" key="9">
    <source>
        <dbReference type="Proteomes" id="UP000033109"/>
    </source>
</evidence>
<dbReference type="GO" id="GO:0009055">
    <property type="term" value="F:electron transfer activity"/>
    <property type="evidence" value="ECO:0007669"/>
    <property type="project" value="TreeGrafter"/>
</dbReference>
<name>A0A0E3UW43_9BACT</name>
<dbReference type="InterPro" id="IPR001055">
    <property type="entry name" value="Adrenodoxin-like"/>
</dbReference>
<dbReference type="InterPro" id="IPR001041">
    <property type="entry name" value="2Fe-2S_ferredoxin-type"/>
</dbReference>
<keyword evidence="5" id="KW-0411">Iron-sulfur</keyword>
<dbReference type="InterPro" id="IPR036010">
    <property type="entry name" value="2Fe-2S_ferredoxin-like_sf"/>
</dbReference>
<evidence type="ECO:0000256" key="4">
    <source>
        <dbReference type="ARBA" id="ARBA00023004"/>
    </source>
</evidence>
<comment type="cofactor">
    <cofactor evidence="6">
        <name>[2Fe-2S] cluster</name>
        <dbReference type="ChEBI" id="CHEBI:190135"/>
    </cofactor>
</comment>
<dbReference type="GO" id="GO:0046872">
    <property type="term" value="F:metal ion binding"/>
    <property type="evidence" value="ECO:0007669"/>
    <property type="project" value="UniProtKB-KW"/>
</dbReference>
<dbReference type="PANTHER" id="PTHR23426:SF65">
    <property type="entry name" value="FERREDOXIN-2, MITOCHONDRIAL"/>
    <property type="match status" value="1"/>
</dbReference>
<keyword evidence="4" id="KW-0408">Iron</keyword>
<evidence type="ECO:0000259" key="7">
    <source>
        <dbReference type="PROSITE" id="PS51085"/>
    </source>
</evidence>
<dbReference type="KEGG" id="pko:PKOR_07865"/>
<dbReference type="GO" id="GO:0051537">
    <property type="term" value="F:2 iron, 2 sulfur cluster binding"/>
    <property type="evidence" value="ECO:0007669"/>
    <property type="project" value="UniProtKB-KW"/>
</dbReference>
<keyword evidence="3" id="KW-0479">Metal-binding</keyword>
<dbReference type="SUPFAM" id="SSF54292">
    <property type="entry name" value="2Fe-2S ferredoxin-like"/>
    <property type="match status" value="1"/>
</dbReference>
<dbReference type="HOGENOM" id="CLU_082632_5_2_10"/>
<evidence type="ECO:0000256" key="3">
    <source>
        <dbReference type="ARBA" id="ARBA00022723"/>
    </source>
</evidence>
<dbReference type="AlphaFoldDB" id="A0A0E3UW43"/>
<dbReference type="InterPro" id="IPR012675">
    <property type="entry name" value="Beta-grasp_dom_sf"/>
</dbReference>
<dbReference type="EMBL" id="CP009621">
    <property type="protein sequence ID" value="AKD03052.1"/>
    <property type="molecule type" value="Genomic_DNA"/>
</dbReference>
<feature type="domain" description="2Fe-2S ferredoxin-type" evidence="7">
    <location>
        <begin position="2"/>
        <end position="98"/>
    </location>
</feature>
<gene>
    <name evidence="8" type="ORF">PKOR_07865</name>
</gene>
<keyword evidence="2" id="KW-0001">2Fe-2S</keyword>
<reference evidence="8 9" key="1">
    <citation type="journal article" date="2015" name="Sci. Rep.">
        <title>Unraveling adaptation of Pontibacter korlensis to radiation and infertility in desert through complete genome and comparative transcriptomic analysis.</title>
        <authorList>
            <person name="Dai J."/>
            <person name="Dai W."/>
            <person name="Qiu C."/>
            <person name="Yang Z."/>
            <person name="Zhang Y."/>
            <person name="Zhou M."/>
            <person name="Zhang L."/>
            <person name="Fang C."/>
            <person name="Gao Q."/>
            <person name="Yang Q."/>
            <person name="Li X."/>
            <person name="Wang Z."/>
            <person name="Wang Z."/>
            <person name="Jia Z."/>
            <person name="Chen X."/>
        </authorList>
    </citation>
    <scope>NUCLEOTIDE SEQUENCE [LARGE SCALE GENOMIC DNA]</scope>
    <source>
        <strain evidence="8 9">X14-1T</strain>
    </source>
</reference>
<proteinExistence type="inferred from homology"/>
<dbReference type="Pfam" id="PF00111">
    <property type="entry name" value="Fer2"/>
    <property type="match status" value="1"/>
</dbReference>
<evidence type="ECO:0000256" key="1">
    <source>
        <dbReference type="ARBA" id="ARBA00010914"/>
    </source>
</evidence>
<dbReference type="OrthoDB" id="9799640at2"/>
<protein>
    <recommendedName>
        <fullName evidence="7">2Fe-2S ferredoxin-type domain-containing protein</fullName>
    </recommendedName>
</protein>
<evidence type="ECO:0000256" key="2">
    <source>
        <dbReference type="ARBA" id="ARBA00022714"/>
    </source>
</evidence>
<dbReference type="CDD" id="cd00207">
    <property type="entry name" value="fer2"/>
    <property type="match status" value="1"/>
</dbReference>
<evidence type="ECO:0000313" key="8">
    <source>
        <dbReference type="EMBL" id="AKD03052.1"/>
    </source>
</evidence>
<evidence type="ECO:0000256" key="5">
    <source>
        <dbReference type="ARBA" id="ARBA00023014"/>
    </source>
</evidence>
<dbReference type="Proteomes" id="UP000033109">
    <property type="component" value="Chromosome"/>
</dbReference>
<sequence length="107" mass="11819">MPKLKVQNLANLEVEVAEGQTLLKALQAQSTDWMHACGGKGCCTTCRIIILQGMEHTAPLTAAEIRYRDRGRLKDNERLTCQCTLTSGEITGKVPEQTKLPHMSYSS</sequence>
<comment type="similarity">
    <text evidence="1">Belongs to the adrenodoxin/putidaredoxin family.</text>
</comment>
<keyword evidence="9" id="KW-1185">Reference proteome</keyword>
<organism evidence="8 9">
    <name type="scientific">Pontibacter korlensis</name>
    <dbReference type="NCBI Taxonomy" id="400092"/>
    <lineage>
        <taxon>Bacteria</taxon>
        <taxon>Pseudomonadati</taxon>
        <taxon>Bacteroidota</taxon>
        <taxon>Cytophagia</taxon>
        <taxon>Cytophagales</taxon>
        <taxon>Hymenobacteraceae</taxon>
        <taxon>Pontibacter</taxon>
    </lineage>
</organism>
<dbReference type="GO" id="GO:0140647">
    <property type="term" value="P:P450-containing electron transport chain"/>
    <property type="evidence" value="ECO:0007669"/>
    <property type="project" value="InterPro"/>
</dbReference>
<dbReference type="PROSITE" id="PS51085">
    <property type="entry name" value="2FE2S_FER_2"/>
    <property type="match status" value="1"/>
</dbReference>